<dbReference type="SUPFAM" id="SSF54427">
    <property type="entry name" value="NTF2-like"/>
    <property type="match status" value="1"/>
</dbReference>
<evidence type="ECO:0000313" key="2">
    <source>
        <dbReference type="EMBL" id="MBB6163674.1"/>
    </source>
</evidence>
<dbReference type="Gene3D" id="3.10.450.50">
    <property type="match status" value="1"/>
</dbReference>
<gene>
    <name evidence="2" type="ORF">HNQ72_003514</name>
</gene>
<dbReference type="GO" id="GO:0030638">
    <property type="term" value="P:polyketide metabolic process"/>
    <property type="evidence" value="ECO:0007669"/>
    <property type="project" value="InterPro"/>
</dbReference>
<feature type="signal peptide" evidence="1">
    <location>
        <begin position="1"/>
        <end position="20"/>
    </location>
</feature>
<name>A0A7X0D0U1_9HYPH</name>
<keyword evidence="3" id="KW-1185">Reference proteome</keyword>
<keyword evidence="1" id="KW-0732">Signal</keyword>
<evidence type="ECO:0000313" key="3">
    <source>
        <dbReference type="Proteomes" id="UP000547879"/>
    </source>
</evidence>
<accession>A0A7X0D0U1</accession>
<sequence>MRNALFSVSLLFLSVPFASAAQVDDKTAVQIAQPRETIFERGADRKLFAQSATAADNFYGFWNNGSQALLDAAISRDFVDHTLPAGRPQGPTGPVIASKAFLAAVPDLRAEVVQRLFVGDRVVSHLRFTGHFTGEFMGRQGNGEAVDFIATDILRVREGRITDNWHLEDNLTFLQQIGVISGE</sequence>
<feature type="chain" id="PRO_5031328548" evidence="1">
    <location>
        <begin position="21"/>
        <end position="183"/>
    </location>
</feature>
<dbReference type="Pfam" id="PF07366">
    <property type="entry name" value="SnoaL"/>
    <property type="match status" value="1"/>
</dbReference>
<dbReference type="PANTHER" id="PTHR38436:SF1">
    <property type="entry name" value="ESTER CYCLASE"/>
    <property type="match status" value="1"/>
</dbReference>
<dbReference type="PANTHER" id="PTHR38436">
    <property type="entry name" value="POLYKETIDE CYCLASE SNOAL-LIKE DOMAIN"/>
    <property type="match status" value="1"/>
</dbReference>
<dbReference type="InterPro" id="IPR032710">
    <property type="entry name" value="NTF2-like_dom_sf"/>
</dbReference>
<organism evidence="2 3">
    <name type="scientific">Rhizobium wenxiniae</name>
    <dbReference type="NCBI Taxonomy" id="1737357"/>
    <lineage>
        <taxon>Bacteria</taxon>
        <taxon>Pseudomonadati</taxon>
        <taxon>Pseudomonadota</taxon>
        <taxon>Alphaproteobacteria</taxon>
        <taxon>Hyphomicrobiales</taxon>
        <taxon>Rhizobiaceae</taxon>
        <taxon>Rhizobium/Agrobacterium group</taxon>
        <taxon>Rhizobium</taxon>
    </lineage>
</organism>
<dbReference type="InterPro" id="IPR009959">
    <property type="entry name" value="Cyclase_SnoaL-like"/>
</dbReference>
<proteinExistence type="predicted"/>
<dbReference type="Proteomes" id="UP000547879">
    <property type="component" value="Unassembled WGS sequence"/>
</dbReference>
<reference evidence="2 3" key="1">
    <citation type="submission" date="2020-08" db="EMBL/GenBank/DDBJ databases">
        <title>Genomic Encyclopedia of Type Strains, Phase IV (KMG-IV): sequencing the most valuable type-strain genomes for metagenomic binning, comparative biology and taxonomic classification.</title>
        <authorList>
            <person name="Goeker M."/>
        </authorList>
    </citation>
    <scope>NUCLEOTIDE SEQUENCE [LARGE SCALE GENOMIC DNA]</scope>
    <source>
        <strain evidence="2 3">DSM 100734</strain>
    </source>
</reference>
<evidence type="ECO:0000256" key="1">
    <source>
        <dbReference type="SAM" id="SignalP"/>
    </source>
</evidence>
<dbReference type="RefSeq" id="WP_183993566.1">
    <property type="nucleotide sequence ID" value="NZ_BMHW01000008.1"/>
</dbReference>
<dbReference type="AlphaFoldDB" id="A0A7X0D0U1"/>
<comment type="caution">
    <text evidence="2">The sequence shown here is derived from an EMBL/GenBank/DDBJ whole genome shotgun (WGS) entry which is preliminary data.</text>
</comment>
<protein>
    <submittedName>
        <fullName evidence="2">Putative ester cyclase</fullName>
    </submittedName>
</protein>
<dbReference type="EMBL" id="JACHEG010000003">
    <property type="protein sequence ID" value="MBB6163674.1"/>
    <property type="molecule type" value="Genomic_DNA"/>
</dbReference>